<comment type="caution">
    <text evidence="8">The sequence shown here is derived from an EMBL/GenBank/DDBJ whole genome shotgun (WGS) entry which is preliminary data.</text>
</comment>
<dbReference type="InterPro" id="IPR008622">
    <property type="entry name" value="FliT"/>
</dbReference>
<evidence type="ECO:0000256" key="6">
    <source>
        <dbReference type="ARBA" id="ARBA00093785"/>
    </source>
</evidence>
<evidence type="ECO:0000313" key="9">
    <source>
        <dbReference type="Proteomes" id="UP000322139"/>
    </source>
</evidence>
<keyword evidence="8" id="KW-0282">Flagellum</keyword>
<keyword evidence="2" id="KW-0963">Cytoplasm</keyword>
<keyword evidence="3" id="KW-1005">Bacterial flagellum biogenesis</keyword>
<dbReference type="EMBL" id="VTER01000003">
    <property type="protein sequence ID" value="TYS50267.1"/>
    <property type="molecule type" value="Genomic_DNA"/>
</dbReference>
<gene>
    <name evidence="8" type="ORF">FZD51_06890</name>
</gene>
<dbReference type="RefSeq" id="WP_148974073.1">
    <property type="nucleotide sequence ID" value="NZ_JBNIKU010000018.1"/>
</dbReference>
<evidence type="ECO:0000256" key="4">
    <source>
        <dbReference type="ARBA" id="ARBA00023186"/>
    </source>
</evidence>
<keyword evidence="8" id="KW-0966">Cell projection</keyword>
<dbReference type="Pfam" id="PF05400">
    <property type="entry name" value="FliT"/>
    <property type="match status" value="1"/>
</dbReference>
<evidence type="ECO:0000256" key="5">
    <source>
        <dbReference type="ARBA" id="ARBA00093765"/>
    </source>
</evidence>
<proteinExistence type="inferred from homology"/>
<accession>A0A5D4RG40</accession>
<keyword evidence="8" id="KW-0969">Cilium</keyword>
<reference evidence="8 9" key="1">
    <citation type="submission" date="2019-08" db="EMBL/GenBank/DDBJ databases">
        <title>Bacillus genomes from the desert of Cuatro Cienegas, Coahuila.</title>
        <authorList>
            <person name="Olmedo-Alvarez G."/>
        </authorList>
    </citation>
    <scope>NUCLEOTIDE SEQUENCE [LARGE SCALE GENOMIC DNA]</scope>
    <source>
        <strain evidence="8 9">CH446_14T</strain>
    </source>
</reference>
<evidence type="ECO:0000256" key="3">
    <source>
        <dbReference type="ARBA" id="ARBA00022795"/>
    </source>
</evidence>
<evidence type="ECO:0000256" key="2">
    <source>
        <dbReference type="ARBA" id="ARBA00022490"/>
    </source>
</evidence>
<evidence type="ECO:0000256" key="1">
    <source>
        <dbReference type="ARBA" id="ARBA00004514"/>
    </source>
</evidence>
<dbReference type="AlphaFoldDB" id="A0A5D4RG40"/>
<keyword evidence="4" id="KW-0143">Chaperone</keyword>
<comment type="similarity">
    <text evidence="6">Belongs to the bacillales FliT family.</text>
</comment>
<evidence type="ECO:0000256" key="7">
    <source>
        <dbReference type="ARBA" id="ARBA00093797"/>
    </source>
</evidence>
<organism evidence="8 9">
    <name type="scientific">Bacillus infantis</name>
    <dbReference type="NCBI Taxonomy" id="324767"/>
    <lineage>
        <taxon>Bacteria</taxon>
        <taxon>Bacillati</taxon>
        <taxon>Bacillota</taxon>
        <taxon>Bacilli</taxon>
        <taxon>Bacillales</taxon>
        <taxon>Bacillaceae</taxon>
        <taxon>Bacillus</taxon>
    </lineage>
</organism>
<evidence type="ECO:0000313" key="8">
    <source>
        <dbReference type="EMBL" id="TYS50267.1"/>
    </source>
</evidence>
<comment type="function">
    <text evidence="5">May act as an export chaperone for the filament capping protein FliD.</text>
</comment>
<comment type="subcellular location">
    <subcellularLocation>
        <location evidence="1">Cytoplasm</location>
        <location evidence="1">Cytosol</location>
    </subcellularLocation>
</comment>
<sequence>MSSVERLYVLTAGLIEKLEQGNDRDEKIDWIETALEERDQLMKLVQPPYSEGEMILGKKLLDLNIRLSQLLLKEKALIQKDIKGLTMKKESNNKYMNPYQSMATDGMFYDKRK</sequence>
<protein>
    <recommendedName>
        <fullName evidence="7">Flagellar protein FliT</fullName>
    </recommendedName>
</protein>
<name>A0A5D4RG40_9BACI</name>
<dbReference type="Proteomes" id="UP000322139">
    <property type="component" value="Unassembled WGS sequence"/>
</dbReference>